<sequence>MSNNSISTIEAQPRKLAGSEAGQASGSQHHISNDDIETRESEERQKLIDGKLPIISMSLPEWLASLNLDPGALKETIPQPQIRKVPFKYRKDKDFEKYYQPRVFAIGPIHHGHPQFEYAENVKHKLAAGFIRYTGLDSKDVYDMIMRNLEVFKICYAVDVIKSYSNDELARMFLVDGCSILLFIYDVVNGGKLLTELRIREVQVAFIQRDIFLFENQLPYKLLRHLMSLISREANHLLDLLRTNLVTNFNHRRPSYVFFPYTFRNVRELIASGVELKPTGQICLDISFDNHLFMGTLKLPSLAVNDSTAPKLLNLIAYEMSPDFLNDLEVTSYVCFLDSLIDHPEDVQELRKAGILRNYLGSDEEVAAQFNIIGRDLVLNLDVYGHVTDAIEKHCSRKAIIFMAQAYHVYFGMPRTFIAFVCAFFIAFVCAFVGLFLTAAQTYFSWNSKKQ</sequence>
<feature type="compositionally biased region" description="Polar residues" evidence="1">
    <location>
        <begin position="1"/>
        <end position="10"/>
    </location>
</feature>
<proteinExistence type="predicted"/>
<keyword evidence="2" id="KW-0812">Transmembrane</keyword>
<keyword evidence="2" id="KW-1133">Transmembrane helix</keyword>
<dbReference type="STRING" id="180498.A0A067JQU6"/>
<evidence type="ECO:0000313" key="4">
    <source>
        <dbReference type="Proteomes" id="UP000027138"/>
    </source>
</evidence>
<organism evidence="3 4">
    <name type="scientific">Jatropha curcas</name>
    <name type="common">Barbados nut</name>
    <dbReference type="NCBI Taxonomy" id="180498"/>
    <lineage>
        <taxon>Eukaryota</taxon>
        <taxon>Viridiplantae</taxon>
        <taxon>Streptophyta</taxon>
        <taxon>Embryophyta</taxon>
        <taxon>Tracheophyta</taxon>
        <taxon>Spermatophyta</taxon>
        <taxon>Magnoliopsida</taxon>
        <taxon>eudicotyledons</taxon>
        <taxon>Gunneridae</taxon>
        <taxon>Pentapetalae</taxon>
        <taxon>rosids</taxon>
        <taxon>fabids</taxon>
        <taxon>Malpighiales</taxon>
        <taxon>Euphorbiaceae</taxon>
        <taxon>Crotonoideae</taxon>
        <taxon>Jatropheae</taxon>
        <taxon>Jatropha</taxon>
    </lineage>
</organism>
<dbReference type="Pfam" id="PF03140">
    <property type="entry name" value="DUF247"/>
    <property type="match status" value="2"/>
</dbReference>
<dbReference type="PANTHER" id="PTHR31549:SF191">
    <property type="entry name" value="DUF247 DOMAIN PROTEIN"/>
    <property type="match status" value="1"/>
</dbReference>
<dbReference type="InterPro" id="IPR004158">
    <property type="entry name" value="DUF247_pln"/>
</dbReference>
<dbReference type="PANTHER" id="PTHR31549">
    <property type="entry name" value="PROTEIN, PUTATIVE (DUF247)-RELATED-RELATED"/>
    <property type="match status" value="1"/>
</dbReference>
<protein>
    <submittedName>
        <fullName evidence="3">Uncharacterized protein</fullName>
    </submittedName>
</protein>
<keyword evidence="4" id="KW-1185">Reference proteome</keyword>
<gene>
    <name evidence="3" type="ORF">JCGZ_22473</name>
</gene>
<evidence type="ECO:0000256" key="1">
    <source>
        <dbReference type="SAM" id="MobiDB-lite"/>
    </source>
</evidence>
<feature type="transmembrane region" description="Helical" evidence="2">
    <location>
        <begin position="417"/>
        <end position="440"/>
    </location>
</feature>
<accession>A0A067JQU6</accession>
<name>A0A067JQU6_JATCU</name>
<reference evidence="3 4" key="1">
    <citation type="journal article" date="2014" name="PLoS ONE">
        <title>Global Analysis of Gene Expression Profiles in Physic Nut (Jatropha curcas L.) Seedlings Exposed to Salt Stress.</title>
        <authorList>
            <person name="Zhang L."/>
            <person name="Zhang C."/>
            <person name="Wu P."/>
            <person name="Chen Y."/>
            <person name="Li M."/>
            <person name="Jiang H."/>
            <person name="Wu G."/>
        </authorList>
    </citation>
    <scope>NUCLEOTIDE SEQUENCE [LARGE SCALE GENOMIC DNA]</scope>
    <source>
        <strain evidence="4">cv. GZQX0401</strain>
        <tissue evidence="3">Young leaves</tissue>
    </source>
</reference>
<feature type="compositionally biased region" description="Basic and acidic residues" evidence="1">
    <location>
        <begin position="31"/>
        <end position="43"/>
    </location>
</feature>
<dbReference type="Proteomes" id="UP000027138">
    <property type="component" value="Unassembled WGS sequence"/>
</dbReference>
<dbReference type="AlphaFoldDB" id="A0A067JQU6"/>
<evidence type="ECO:0000313" key="3">
    <source>
        <dbReference type="EMBL" id="KDP26227.1"/>
    </source>
</evidence>
<evidence type="ECO:0000256" key="2">
    <source>
        <dbReference type="SAM" id="Phobius"/>
    </source>
</evidence>
<dbReference type="OrthoDB" id="1849062at2759"/>
<dbReference type="EMBL" id="KK914917">
    <property type="protein sequence ID" value="KDP26227.1"/>
    <property type="molecule type" value="Genomic_DNA"/>
</dbReference>
<keyword evidence="2" id="KW-0472">Membrane</keyword>
<feature type="region of interest" description="Disordered" evidence="1">
    <location>
        <begin position="1"/>
        <end position="43"/>
    </location>
</feature>